<dbReference type="AlphaFoldDB" id="A0A8B6CHX5"/>
<dbReference type="SUPFAM" id="SSF63748">
    <property type="entry name" value="Tudor/PWWP/MBT"/>
    <property type="match status" value="1"/>
</dbReference>
<keyword evidence="3" id="KW-1185">Reference proteome</keyword>
<evidence type="ECO:0000313" key="3">
    <source>
        <dbReference type="Proteomes" id="UP000596742"/>
    </source>
</evidence>
<accession>A0A8B6CHX5</accession>
<dbReference type="Gene3D" id="2.30.30.140">
    <property type="match status" value="1"/>
</dbReference>
<comment type="caution">
    <text evidence="2">The sequence shown here is derived from an EMBL/GenBank/DDBJ whole genome shotgun (WGS) entry which is preliminary data.</text>
</comment>
<evidence type="ECO:0000313" key="2">
    <source>
        <dbReference type="EMBL" id="VDI04520.1"/>
    </source>
</evidence>
<organism evidence="2 3">
    <name type="scientific">Mytilus galloprovincialis</name>
    <name type="common">Mediterranean mussel</name>
    <dbReference type="NCBI Taxonomy" id="29158"/>
    <lineage>
        <taxon>Eukaryota</taxon>
        <taxon>Metazoa</taxon>
        <taxon>Spiralia</taxon>
        <taxon>Lophotrochozoa</taxon>
        <taxon>Mollusca</taxon>
        <taxon>Bivalvia</taxon>
        <taxon>Autobranchia</taxon>
        <taxon>Pteriomorphia</taxon>
        <taxon>Mytilida</taxon>
        <taxon>Mytiloidea</taxon>
        <taxon>Mytilidae</taxon>
        <taxon>Mytilinae</taxon>
        <taxon>Mytilus</taxon>
    </lineage>
</organism>
<dbReference type="Proteomes" id="UP000596742">
    <property type="component" value="Unassembled WGS sequence"/>
</dbReference>
<evidence type="ECO:0000256" key="1">
    <source>
        <dbReference type="SAM" id="MobiDB-lite"/>
    </source>
</evidence>
<protein>
    <recommendedName>
        <fullName evidence="4">PWWP domain-containing protein</fullName>
    </recommendedName>
</protein>
<feature type="region of interest" description="Disordered" evidence="1">
    <location>
        <begin position="1"/>
        <end position="23"/>
    </location>
</feature>
<gene>
    <name evidence="2" type="ORF">MGAL_10B003422</name>
</gene>
<sequence>MSSEIRRRSMRSKTKASKGEDDEKIQKPVWVKLTGLGGGAWWPAKMESHSAVSFWSDNSRMKVKKKCIKPFELHISSLVKFTRDKLKKAGSDLKEDFELDLSKATAMLQEDKFLQHGSQIPASVDTGMDHVDMEFLEDDDGDNILKSRKKAKK</sequence>
<evidence type="ECO:0008006" key="4">
    <source>
        <dbReference type="Google" id="ProtNLM"/>
    </source>
</evidence>
<reference evidence="2" key="1">
    <citation type="submission" date="2018-11" db="EMBL/GenBank/DDBJ databases">
        <authorList>
            <person name="Alioto T."/>
            <person name="Alioto T."/>
        </authorList>
    </citation>
    <scope>NUCLEOTIDE SEQUENCE</scope>
</reference>
<name>A0A8B6CHX5_MYTGA</name>
<dbReference type="OrthoDB" id="6213466at2759"/>
<feature type="non-terminal residue" evidence="2">
    <location>
        <position position="153"/>
    </location>
</feature>
<dbReference type="CDD" id="cd05162">
    <property type="entry name" value="PWWP"/>
    <property type="match status" value="1"/>
</dbReference>
<dbReference type="EMBL" id="UYJE01001722">
    <property type="protein sequence ID" value="VDI04520.1"/>
    <property type="molecule type" value="Genomic_DNA"/>
</dbReference>
<proteinExistence type="predicted"/>